<dbReference type="Proteomes" id="UP000831880">
    <property type="component" value="Chromosome"/>
</dbReference>
<feature type="transmembrane region" description="Helical" evidence="1">
    <location>
        <begin position="59"/>
        <end position="79"/>
    </location>
</feature>
<evidence type="ECO:0000256" key="1">
    <source>
        <dbReference type="SAM" id="Phobius"/>
    </source>
</evidence>
<reference evidence="2 3" key="1">
    <citation type="submission" date="2022-04" db="EMBL/GenBank/DDBJ databases">
        <title>Halobacillus sp. isolated from saltern.</title>
        <authorList>
            <person name="Won M."/>
            <person name="Lee C.-M."/>
            <person name="Woen H.-Y."/>
            <person name="Kwon S.-W."/>
        </authorList>
    </citation>
    <scope>NUCLEOTIDE SEQUENCE [LARGE SCALE GENOMIC DNA]</scope>
    <source>
        <strain evidence="2 3">SSTM10-2</strain>
    </source>
</reference>
<dbReference type="EMBL" id="CP095074">
    <property type="protein sequence ID" value="UOQ95467.1"/>
    <property type="molecule type" value="Genomic_DNA"/>
</dbReference>
<proteinExistence type="predicted"/>
<accession>A0ABY4H903</accession>
<keyword evidence="3" id="KW-1185">Reference proteome</keyword>
<dbReference type="RefSeq" id="WP_244755320.1">
    <property type="nucleotide sequence ID" value="NZ_CP095074.1"/>
</dbReference>
<gene>
    <name evidence="2" type="ORF">MUO14_11390</name>
</gene>
<keyword evidence="1" id="KW-0812">Transmembrane</keyword>
<evidence type="ECO:0000313" key="3">
    <source>
        <dbReference type="Proteomes" id="UP000831880"/>
    </source>
</evidence>
<name>A0ABY4H903_9BACI</name>
<protein>
    <submittedName>
        <fullName evidence="2">Uncharacterized protein</fullName>
    </submittedName>
</protein>
<keyword evidence="1" id="KW-1133">Transmembrane helix</keyword>
<organism evidence="2 3">
    <name type="scientific">Halobacillus shinanisalinarum</name>
    <dbReference type="NCBI Taxonomy" id="2932258"/>
    <lineage>
        <taxon>Bacteria</taxon>
        <taxon>Bacillati</taxon>
        <taxon>Bacillota</taxon>
        <taxon>Bacilli</taxon>
        <taxon>Bacillales</taxon>
        <taxon>Bacillaceae</taxon>
        <taxon>Halobacillus</taxon>
    </lineage>
</organism>
<sequence length="89" mass="10539">MDIVVIFMLIATVTPFIFINLKKTTFAIIQTILLVGMWVYYFQVLFIETPAMFSFSWMMFYSSLIVSEVAWVMMIIHMGKSPAKYWKNY</sequence>
<feature type="transmembrane region" description="Helical" evidence="1">
    <location>
        <begin position="6"/>
        <end position="21"/>
    </location>
</feature>
<keyword evidence="1" id="KW-0472">Membrane</keyword>
<feature type="transmembrane region" description="Helical" evidence="1">
    <location>
        <begin position="28"/>
        <end position="47"/>
    </location>
</feature>
<evidence type="ECO:0000313" key="2">
    <source>
        <dbReference type="EMBL" id="UOQ95467.1"/>
    </source>
</evidence>